<name>A0AAX0YSY9_9GAMM</name>
<comment type="caution">
    <text evidence="2">The sequence shown here is derived from an EMBL/GenBank/DDBJ whole genome shotgun (WGS) entry which is preliminary data.</text>
</comment>
<gene>
    <name evidence="2" type="ORF">C0W53_17650</name>
</gene>
<proteinExistence type="predicted"/>
<keyword evidence="1" id="KW-1133">Transmembrane helix</keyword>
<organism evidence="2 3">
    <name type="scientific">Photobacterium kishitanii</name>
    <dbReference type="NCBI Taxonomy" id="318456"/>
    <lineage>
        <taxon>Bacteria</taxon>
        <taxon>Pseudomonadati</taxon>
        <taxon>Pseudomonadota</taxon>
        <taxon>Gammaproteobacteria</taxon>
        <taxon>Vibrionales</taxon>
        <taxon>Vibrionaceae</taxon>
        <taxon>Photobacterium</taxon>
    </lineage>
</organism>
<dbReference type="EMBL" id="PYOZ01000013">
    <property type="protein sequence ID" value="PSX43766.1"/>
    <property type="molecule type" value="Genomic_DNA"/>
</dbReference>
<accession>A0AAX0YSY9</accession>
<sequence>MLTLKRLSSNCTIYRNIAIQLTVCFLFIYIIFQTLVAFKFFGKDTLNAIHNHSMKINILFFFTLLFVFCYLINCINKWFINPLNQLKEVINDRNNISNNKTIHENDIINTFEHYCMLIK</sequence>
<evidence type="ECO:0000313" key="3">
    <source>
        <dbReference type="Proteomes" id="UP000240728"/>
    </source>
</evidence>
<feature type="transmembrane region" description="Helical" evidence="1">
    <location>
        <begin position="12"/>
        <end position="36"/>
    </location>
</feature>
<reference evidence="2 3" key="1">
    <citation type="submission" date="2018-01" db="EMBL/GenBank/DDBJ databases">
        <title>Whole genome sequencing of Histamine producing bacteria.</title>
        <authorList>
            <person name="Butler K."/>
        </authorList>
    </citation>
    <scope>NUCLEOTIDE SEQUENCE [LARGE SCALE GENOMIC DNA]</scope>
    <source>
        <strain evidence="2 3">A1-4</strain>
    </source>
</reference>
<dbReference type="Proteomes" id="UP000240728">
    <property type="component" value="Unassembled WGS sequence"/>
</dbReference>
<keyword evidence="1" id="KW-0472">Membrane</keyword>
<evidence type="ECO:0000256" key="1">
    <source>
        <dbReference type="SAM" id="Phobius"/>
    </source>
</evidence>
<keyword evidence="1" id="KW-0812">Transmembrane</keyword>
<feature type="transmembrane region" description="Helical" evidence="1">
    <location>
        <begin position="56"/>
        <end position="75"/>
    </location>
</feature>
<evidence type="ECO:0008006" key="4">
    <source>
        <dbReference type="Google" id="ProtNLM"/>
    </source>
</evidence>
<evidence type="ECO:0000313" key="2">
    <source>
        <dbReference type="EMBL" id="PSX43766.1"/>
    </source>
</evidence>
<protein>
    <recommendedName>
        <fullName evidence="4">DUF4234 domain-containing protein</fullName>
    </recommendedName>
</protein>
<dbReference type="AlphaFoldDB" id="A0AAX0YSY9"/>
<keyword evidence="3" id="KW-1185">Reference proteome</keyword>